<dbReference type="OrthoDB" id="3801588at2759"/>
<feature type="compositionally biased region" description="Low complexity" evidence="1">
    <location>
        <begin position="235"/>
        <end position="258"/>
    </location>
</feature>
<organism evidence="2 3">
    <name type="scientific">Westerdykella ornata</name>
    <dbReference type="NCBI Taxonomy" id="318751"/>
    <lineage>
        <taxon>Eukaryota</taxon>
        <taxon>Fungi</taxon>
        <taxon>Dikarya</taxon>
        <taxon>Ascomycota</taxon>
        <taxon>Pezizomycotina</taxon>
        <taxon>Dothideomycetes</taxon>
        <taxon>Pleosporomycetidae</taxon>
        <taxon>Pleosporales</taxon>
        <taxon>Sporormiaceae</taxon>
        <taxon>Westerdykella</taxon>
    </lineage>
</organism>
<evidence type="ECO:0000313" key="3">
    <source>
        <dbReference type="Proteomes" id="UP000800097"/>
    </source>
</evidence>
<gene>
    <name evidence="2" type="ORF">EI97DRAFT_497650</name>
</gene>
<feature type="compositionally biased region" description="Polar residues" evidence="1">
    <location>
        <begin position="259"/>
        <end position="280"/>
    </location>
</feature>
<dbReference type="GeneID" id="54555696"/>
<feature type="compositionally biased region" description="Low complexity" evidence="1">
    <location>
        <begin position="281"/>
        <end position="339"/>
    </location>
</feature>
<feature type="region of interest" description="Disordered" evidence="1">
    <location>
        <begin position="229"/>
        <end position="391"/>
    </location>
</feature>
<reference evidence="2" key="1">
    <citation type="journal article" date="2020" name="Stud. Mycol.">
        <title>101 Dothideomycetes genomes: a test case for predicting lifestyles and emergence of pathogens.</title>
        <authorList>
            <person name="Haridas S."/>
            <person name="Albert R."/>
            <person name="Binder M."/>
            <person name="Bloem J."/>
            <person name="Labutti K."/>
            <person name="Salamov A."/>
            <person name="Andreopoulos B."/>
            <person name="Baker S."/>
            <person name="Barry K."/>
            <person name="Bills G."/>
            <person name="Bluhm B."/>
            <person name="Cannon C."/>
            <person name="Castanera R."/>
            <person name="Culley D."/>
            <person name="Daum C."/>
            <person name="Ezra D."/>
            <person name="Gonzalez J."/>
            <person name="Henrissat B."/>
            <person name="Kuo A."/>
            <person name="Liang C."/>
            <person name="Lipzen A."/>
            <person name="Lutzoni F."/>
            <person name="Magnuson J."/>
            <person name="Mondo S."/>
            <person name="Nolan M."/>
            <person name="Ohm R."/>
            <person name="Pangilinan J."/>
            <person name="Park H.-J."/>
            <person name="Ramirez L."/>
            <person name="Alfaro M."/>
            <person name="Sun H."/>
            <person name="Tritt A."/>
            <person name="Yoshinaga Y."/>
            <person name="Zwiers L.-H."/>
            <person name="Turgeon B."/>
            <person name="Goodwin S."/>
            <person name="Spatafora J."/>
            <person name="Crous P."/>
            <person name="Grigoriev I."/>
        </authorList>
    </citation>
    <scope>NUCLEOTIDE SEQUENCE</scope>
    <source>
        <strain evidence="2">CBS 379.55</strain>
    </source>
</reference>
<feature type="region of interest" description="Disordered" evidence="1">
    <location>
        <begin position="178"/>
        <end position="204"/>
    </location>
</feature>
<dbReference type="EMBL" id="ML986484">
    <property type="protein sequence ID" value="KAF2280929.1"/>
    <property type="molecule type" value="Genomic_DNA"/>
</dbReference>
<proteinExistence type="predicted"/>
<accession>A0A6A6K0R8</accession>
<feature type="compositionally biased region" description="Pro residues" evidence="1">
    <location>
        <begin position="368"/>
        <end position="391"/>
    </location>
</feature>
<sequence>MNKIPPAALLAAHFTSAAVLWRHEGRDITPRNSAYLNHDTGTIELPTAVPKHSISDTNTFGQPTATLSQFNSDSGTIELATATSSYLNSDIGSNELTIATTPLPPTSGFIGVPGASSGRASPSSAGVTNAPIPEHSAITFTAYHPLSSVDSSKIINIPTRDGDYSPGTPGYSQFYSGTGSLTPPGSSANRSMTYHPPSTSTGPNSTVSLSSVAYGTAVTSGLGFVWPTRTPVIPSSRVSSGTSTMASSTVSATTSSETPLQPTPITSAAMNSPSGASSAVLTSAASNPASSLPLPLTSTFPSPTTSHSSRAATSRSSQDPLPSSTTSLSSRTLPTIPSSAPISAVPFRAPIPAESRPLSHKPLETHPPNSPLPPHLSAPMPPSAPPAQTPPPTTKLVVIPTTMQPVKQSSTALVVVPINAALEERSELTEAQVPGQSSHDFLSRILKALADDGSSVNPTTSCRQTLVPTPEPPHEIPPAGFTCASGTTSECPPPTPSCSLPSKSTCLSSLMAVTLTLTRPTPTAVPSCKREEERREEIVTTLVREGPHCPYPYPGERCGSSATMFVTVTKTVEYKKETETGDWCPYPGQRC</sequence>
<feature type="compositionally biased region" description="Polar residues" evidence="1">
    <location>
        <begin position="454"/>
        <end position="467"/>
    </location>
</feature>
<feature type="region of interest" description="Disordered" evidence="1">
    <location>
        <begin position="453"/>
        <end position="474"/>
    </location>
</feature>
<feature type="compositionally biased region" description="Low complexity" evidence="1">
    <location>
        <begin position="178"/>
        <end position="187"/>
    </location>
</feature>
<dbReference type="Proteomes" id="UP000800097">
    <property type="component" value="Unassembled WGS sequence"/>
</dbReference>
<keyword evidence="3" id="KW-1185">Reference proteome</keyword>
<feature type="compositionally biased region" description="Polar residues" evidence="1">
    <location>
        <begin position="188"/>
        <end position="204"/>
    </location>
</feature>
<dbReference type="RefSeq" id="XP_033658466.1">
    <property type="nucleotide sequence ID" value="XM_033802521.1"/>
</dbReference>
<dbReference type="AlphaFoldDB" id="A0A6A6K0R8"/>
<evidence type="ECO:0000256" key="1">
    <source>
        <dbReference type="SAM" id="MobiDB-lite"/>
    </source>
</evidence>
<name>A0A6A6K0R8_WESOR</name>
<evidence type="ECO:0000313" key="2">
    <source>
        <dbReference type="EMBL" id="KAF2280929.1"/>
    </source>
</evidence>
<protein>
    <submittedName>
        <fullName evidence="2">Uncharacterized protein</fullName>
    </submittedName>
</protein>